<dbReference type="STRING" id="1791.GCA_001049355_04821"/>
<dbReference type="PANTHER" id="PTHR30055:SF151">
    <property type="entry name" value="TRANSCRIPTIONAL REGULATORY PROTEIN"/>
    <property type="match status" value="1"/>
</dbReference>
<dbReference type="AlphaFoldDB" id="A0A448IN73"/>
<dbReference type="KEGG" id="mauu:NCTC10437_02188"/>
<dbReference type="SUPFAM" id="SSF46689">
    <property type="entry name" value="Homeodomain-like"/>
    <property type="match status" value="1"/>
</dbReference>
<sequence>MGRPPQGLLSKQKLIDGAVELIDTHGLEEFTMPRLAASLGVRTSSLYRYFADRAELMTAVAQSVTAIDAPPDIPPPGPNWTEFLMAQTMALRKRILRHPNCAPLIVQYMPKTGVFDEYEALCQYLGAAGVPATHHVRIIDCLTLMAVGSGFLVESAADYAPTGRGPTPDPELYPAMTQALAAVDGSTADELFTDFMRAYLSTVVAEIGN</sequence>
<evidence type="ECO:0000256" key="2">
    <source>
        <dbReference type="ARBA" id="ARBA00023125"/>
    </source>
</evidence>
<dbReference type="GO" id="GO:0000976">
    <property type="term" value="F:transcription cis-regulatory region binding"/>
    <property type="evidence" value="ECO:0007669"/>
    <property type="project" value="TreeGrafter"/>
</dbReference>
<name>A0A448IN73_MYCAU</name>
<dbReference type="EMBL" id="LR134356">
    <property type="protein sequence ID" value="VEG53892.1"/>
    <property type="molecule type" value="Genomic_DNA"/>
</dbReference>
<reference evidence="6 7" key="1">
    <citation type="submission" date="2018-12" db="EMBL/GenBank/DDBJ databases">
        <authorList>
            <consortium name="Pathogen Informatics"/>
        </authorList>
    </citation>
    <scope>NUCLEOTIDE SEQUENCE [LARGE SCALE GENOMIC DNA]</scope>
    <source>
        <strain evidence="6 7">NCTC10437</strain>
    </source>
</reference>
<dbReference type="Proteomes" id="UP000279306">
    <property type="component" value="Chromosome"/>
</dbReference>
<accession>A0A448IN73</accession>
<proteinExistence type="predicted"/>
<protein>
    <submittedName>
        <fullName evidence="6">Regulatory protein TetR</fullName>
    </submittedName>
</protein>
<organism evidence="6 7">
    <name type="scientific">Mycolicibacterium aurum</name>
    <name type="common">Mycobacterium aurum</name>
    <dbReference type="NCBI Taxonomy" id="1791"/>
    <lineage>
        <taxon>Bacteria</taxon>
        <taxon>Bacillati</taxon>
        <taxon>Actinomycetota</taxon>
        <taxon>Actinomycetes</taxon>
        <taxon>Mycobacteriales</taxon>
        <taxon>Mycobacteriaceae</taxon>
        <taxon>Mycolicibacterium</taxon>
    </lineage>
</organism>
<evidence type="ECO:0000256" key="4">
    <source>
        <dbReference type="PROSITE-ProRule" id="PRU00335"/>
    </source>
</evidence>
<keyword evidence="3" id="KW-0804">Transcription</keyword>
<keyword evidence="7" id="KW-1185">Reference proteome</keyword>
<keyword evidence="2 4" id="KW-0238">DNA-binding</keyword>
<keyword evidence="1" id="KW-0805">Transcription regulation</keyword>
<dbReference type="PROSITE" id="PS50977">
    <property type="entry name" value="HTH_TETR_2"/>
    <property type="match status" value="1"/>
</dbReference>
<dbReference type="InterPro" id="IPR004111">
    <property type="entry name" value="Repressor_TetR_C"/>
</dbReference>
<evidence type="ECO:0000313" key="6">
    <source>
        <dbReference type="EMBL" id="VEG53892.1"/>
    </source>
</evidence>
<dbReference type="GO" id="GO:0045892">
    <property type="term" value="P:negative regulation of DNA-templated transcription"/>
    <property type="evidence" value="ECO:0007669"/>
    <property type="project" value="InterPro"/>
</dbReference>
<dbReference type="InterPro" id="IPR001647">
    <property type="entry name" value="HTH_TetR"/>
</dbReference>
<evidence type="ECO:0000313" key="7">
    <source>
        <dbReference type="Proteomes" id="UP000279306"/>
    </source>
</evidence>
<dbReference type="InterPro" id="IPR050109">
    <property type="entry name" value="HTH-type_TetR-like_transc_reg"/>
</dbReference>
<dbReference type="PRINTS" id="PR00455">
    <property type="entry name" value="HTHTETR"/>
</dbReference>
<dbReference type="Pfam" id="PF00440">
    <property type="entry name" value="TetR_N"/>
    <property type="match status" value="1"/>
</dbReference>
<dbReference type="GO" id="GO:0003700">
    <property type="term" value="F:DNA-binding transcription factor activity"/>
    <property type="evidence" value="ECO:0007669"/>
    <property type="project" value="TreeGrafter"/>
</dbReference>
<gene>
    <name evidence="6" type="primary">tetR_3</name>
    <name evidence="6" type="ORF">NCTC10437_02188</name>
</gene>
<dbReference type="InterPro" id="IPR009057">
    <property type="entry name" value="Homeodomain-like_sf"/>
</dbReference>
<dbReference type="Pfam" id="PF02909">
    <property type="entry name" value="TetR_C_1"/>
    <property type="match status" value="1"/>
</dbReference>
<feature type="DNA-binding region" description="H-T-H motif" evidence="4">
    <location>
        <begin position="31"/>
        <end position="50"/>
    </location>
</feature>
<dbReference type="RefSeq" id="WP_170216914.1">
    <property type="nucleotide sequence ID" value="NZ_CVQQ01000022.1"/>
</dbReference>
<evidence type="ECO:0000256" key="3">
    <source>
        <dbReference type="ARBA" id="ARBA00023163"/>
    </source>
</evidence>
<evidence type="ECO:0000259" key="5">
    <source>
        <dbReference type="PROSITE" id="PS50977"/>
    </source>
</evidence>
<evidence type="ECO:0000256" key="1">
    <source>
        <dbReference type="ARBA" id="ARBA00023015"/>
    </source>
</evidence>
<dbReference type="PANTHER" id="PTHR30055">
    <property type="entry name" value="HTH-TYPE TRANSCRIPTIONAL REGULATOR RUTR"/>
    <property type="match status" value="1"/>
</dbReference>
<dbReference type="Gene3D" id="1.10.357.10">
    <property type="entry name" value="Tetracycline Repressor, domain 2"/>
    <property type="match status" value="1"/>
</dbReference>
<dbReference type="SUPFAM" id="SSF48498">
    <property type="entry name" value="Tetracyclin repressor-like, C-terminal domain"/>
    <property type="match status" value="1"/>
</dbReference>
<feature type="domain" description="HTH tetR-type" evidence="5">
    <location>
        <begin position="8"/>
        <end position="68"/>
    </location>
</feature>
<dbReference type="InterPro" id="IPR036271">
    <property type="entry name" value="Tet_transcr_reg_TetR-rel_C_sf"/>
</dbReference>